<sequence>MAHRSIIRDTKITTCGHKDEQRPRFRFEAFEPQLPAELMCKDIDFSYPGTFPAIAYAAASHMRNRSRTLCAKRVYF</sequence>
<organism evidence="1 2">
    <name type="scientific">Fusarium oxysporum NRRL 32931</name>
    <dbReference type="NCBI Taxonomy" id="660029"/>
    <lineage>
        <taxon>Eukaryota</taxon>
        <taxon>Fungi</taxon>
        <taxon>Dikarya</taxon>
        <taxon>Ascomycota</taxon>
        <taxon>Pezizomycotina</taxon>
        <taxon>Sordariomycetes</taxon>
        <taxon>Hypocreomycetidae</taxon>
        <taxon>Hypocreales</taxon>
        <taxon>Nectriaceae</taxon>
        <taxon>Fusarium</taxon>
        <taxon>Fusarium oxysporum species complex</taxon>
    </lineage>
</organism>
<dbReference type="Proteomes" id="UP000030753">
    <property type="component" value="Unassembled WGS sequence"/>
</dbReference>
<accession>W9HPK3</accession>
<proteinExistence type="predicted"/>
<reference evidence="1 2" key="1">
    <citation type="submission" date="2011-06" db="EMBL/GenBank/DDBJ databases">
        <title>The Genome Sequence of Fusarium oxysporum FOSC 3-a.</title>
        <authorList>
            <consortium name="The Broad Institute Genome Sequencing Platform"/>
            <person name="Ma L.-J."/>
            <person name="Gale L.R."/>
            <person name="Schwartz D.C."/>
            <person name="Zhou S."/>
            <person name="Corby-Kistler H."/>
            <person name="Young S.K."/>
            <person name="Zeng Q."/>
            <person name="Gargeya S."/>
            <person name="Fitzgerald M."/>
            <person name="Haas B."/>
            <person name="Abouelleil A."/>
            <person name="Alvarado L."/>
            <person name="Arachchi H.M."/>
            <person name="Berlin A."/>
            <person name="Brown A."/>
            <person name="Chapman S.B."/>
            <person name="Chen Z."/>
            <person name="Dunbar C."/>
            <person name="Freedman E."/>
            <person name="Gearin G."/>
            <person name="Gellesch M."/>
            <person name="Goldberg J."/>
            <person name="Griggs A."/>
            <person name="Gujja S."/>
            <person name="Heiman D."/>
            <person name="Howarth C."/>
            <person name="Larson L."/>
            <person name="Lui A."/>
            <person name="MacDonald P.J.P."/>
            <person name="Mehta T."/>
            <person name="Montmayeur A."/>
            <person name="Murphy C."/>
            <person name="Neiman D."/>
            <person name="Pearson M."/>
            <person name="Priest M."/>
            <person name="Roberts A."/>
            <person name="Saif S."/>
            <person name="Shea T."/>
            <person name="Shenoy N."/>
            <person name="Sisk P."/>
            <person name="Stolte C."/>
            <person name="Sykes S."/>
            <person name="Wortman J."/>
            <person name="Nusbaum C."/>
            <person name="Birren B."/>
        </authorList>
    </citation>
    <scope>NUCLEOTIDE SEQUENCE [LARGE SCALE GENOMIC DNA]</scope>
    <source>
        <strain evidence="2">FOSC 3-a</strain>
    </source>
</reference>
<dbReference type="AlphaFoldDB" id="W9HPK3"/>
<name>W9HPK3_FUSOX</name>
<evidence type="ECO:0000313" key="1">
    <source>
        <dbReference type="EMBL" id="EWY82789.1"/>
    </source>
</evidence>
<gene>
    <name evidence="1" type="ORF">FOYG_14882</name>
</gene>
<protein>
    <submittedName>
        <fullName evidence="1">Uncharacterized protein</fullName>
    </submittedName>
</protein>
<evidence type="ECO:0000313" key="2">
    <source>
        <dbReference type="Proteomes" id="UP000030753"/>
    </source>
</evidence>
<dbReference type="EMBL" id="JH717848">
    <property type="protein sequence ID" value="EWY82789.1"/>
    <property type="molecule type" value="Genomic_DNA"/>
</dbReference>
<dbReference type="HOGENOM" id="CLU_2654548_0_0_1"/>